<dbReference type="EMBL" id="LK056678">
    <property type="protein sequence ID" value="CDR88432.1"/>
    <property type="molecule type" value="Genomic_DNA"/>
</dbReference>
<evidence type="ECO:0000256" key="1">
    <source>
        <dbReference type="SAM" id="SignalP"/>
    </source>
</evidence>
<proteinExistence type="predicted"/>
<name>A0A127Z420_9BASI</name>
<feature type="chain" id="PRO_5007281115" evidence="1">
    <location>
        <begin position="23"/>
        <end position="186"/>
    </location>
</feature>
<feature type="signal peptide" evidence="1">
    <location>
        <begin position="1"/>
        <end position="22"/>
    </location>
</feature>
<keyword evidence="1" id="KW-0732">Signal</keyword>
<accession>A0A127Z420</accession>
<sequence length="186" mass="20941">MWTLRCCGIAITLLTFVQLAFAGDVSCSTQPPALPRNADYLQRCNEMGDTTEEGVPCFTHDPGSLLDADVYPSFKDVHSANSSILAPKDSDLKDFTPLDKRKPFSIRYHDEGVSLHYNPTADKNCYVLEVEKWDDRSEYALEVTVASANLNVLAATWKETTIPKTCEKWVYVHVEDRGYIRPSDGW</sequence>
<reference evidence="2" key="1">
    <citation type="submission" date="2014-06" db="EMBL/GenBank/DDBJ databases">
        <authorList>
            <person name="Ju J."/>
            <person name="Zhang J."/>
        </authorList>
    </citation>
    <scope>NUCLEOTIDE SEQUENCE</scope>
    <source>
        <strain evidence="2">SscI8</strain>
    </source>
</reference>
<dbReference type="OrthoDB" id="10524364at2759"/>
<organism evidence="2">
    <name type="scientific">Sporisorium scitamineum</name>
    <dbReference type="NCBI Taxonomy" id="49012"/>
    <lineage>
        <taxon>Eukaryota</taxon>
        <taxon>Fungi</taxon>
        <taxon>Dikarya</taxon>
        <taxon>Basidiomycota</taxon>
        <taxon>Ustilaginomycotina</taxon>
        <taxon>Ustilaginomycetes</taxon>
        <taxon>Ustilaginales</taxon>
        <taxon>Ustilaginaceae</taxon>
        <taxon>Sporisorium</taxon>
    </lineage>
</organism>
<gene>
    <name evidence="2" type="ORF">SPSC_04259</name>
</gene>
<protein>
    <submittedName>
        <fullName evidence="2">Related to Mig1 protein</fullName>
    </submittedName>
</protein>
<evidence type="ECO:0000313" key="2">
    <source>
        <dbReference type="EMBL" id="CDR88432.1"/>
    </source>
</evidence>
<dbReference type="AlphaFoldDB" id="A0A127Z420"/>